<proteinExistence type="inferred from homology"/>
<evidence type="ECO:0000256" key="6">
    <source>
        <dbReference type="ARBA" id="ARBA00023136"/>
    </source>
</evidence>
<dbReference type="Gene3D" id="1.10.3430.10">
    <property type="entry name" value="Ammonium transporter AmtB like domains"/>
    <property type="match status" value="1"/>
</dbReference>
<keyword evidence="3" id="KW-1003">Cell membrane</keyword>
<comment type="subcellular location">
    <subcellularLocation>
        <location evidence="1">Cell membrane</location>
        <topology evidence="1">Multi-pass membrane protein</topology>
    </subcellularLocation>
</comment>
<dbReference type="EMBL" id="JBHYPX010000020">
    <property type="protein sequence ID" value="MFE1352813.1"/>
    <property type="molecule type" value="Genomic_DNA"/>
</dbReference>
<feature type="transmembrane region" description="Helical" evidence="7">
    <location>
        <begin position="80"/>
        <end position="97"/>
    </location>
</feature>
<feature type="transmembrane region" description="Helical" evidence="7">
    <location>
        <begin position="288"/>
        <end position="306"/>
    </location>
</feature>
<evidence type="ECO:0000313" key="8">
    <source>
        <dbReference type="EMBL" id="MFE1352813.1"/>
    </source>
</evidence>
<feature type="transmembrane region" description="Helical" evidence="7">
    <location>
        <begin position="259"/>
        <end position="276"/>
    </location>
</feature>
<evidence type="ECO:0000256" key="5">
    <source>
        <dbReference type="ARBA" id="ARBA00022989"/>
    </source>
</evidence>
<evidence type="ECO:0000256" key="4">
    <source>
        <dbReference type="ARBA" id="ARBA00022692"/>
    </source>
</evidence>
<keyword evidence="6 7" id="KW-0472">Membrane</keyword>
<dbReference type="RefSeq" id="WP_380329199.1">
    <property type="nucleotide sequence ID" value="NZ_JBHYPW010000055.1"/>
</dbReference>
<feature type="transmembrane region" description="Helical" evidence="7">
    <location>
        <begin position="206"/>
        <end position="225"/>
    </location>
</feature>
<keyword evidence="5 7" id="KW-1133">Transmembrane helix</keyword>
<keyword evidence="9" id="KW-1185">Reference proteome</keyword>
<feature type="transmembrane region" description="Helical" evidence="7">
    <location>
        <begin position="136"/>
        <end position="155"/>
    </location>
</feature>
<evidence type="ECO:0000256" key="1">
    <source>
        <dbReference type="ARBA" id="ARBA00004651"/>
    </source>
</evidence>
<dbReference type="PANTHER" id="PTHR10464:SF4">
    <property type="entry name" value="UREA TRANSPORTER"/>
    <property type="match status" value="1"/>
</dbReference>
<evidence type="ECO:0000256" key="3">
    <source>
        <dbReference type="ARBA" id="ARBA00022475"/>
    </source>
</evidence>
<dbReference type="Proteomes" id="UP001599542">
    <property type="component" value="Unassembled WGS sequence"/>
</dbReference>
<dbReference type="InterPro" id="IPR004937">
    <property type="entry name" value="Urea_transporter"/>
</dbReference>
<dbReference type="InterPro" id="IPR029020">
    <property type="entry name" value="Ammonium/urea_transptr"/>
</dbReference>
<dbReference type="Pfam" id="PF03253">
    <property type="entry name" value="UT"/>
    <property type="match status" value="1"/>
</dbReference>
<reference evidence="8 9" key="1">
    <citation type="submission" date="2024-09" db="EMBL/GenBank/DDBJ databases">
        <title>The Natural Products Discovery Center: Release of the First 8490 Sequenced Strains for Exploring Actinobacteria Biosynthetic Diversity.</title>
        <authorList>
            <person name="Kalkreuter E."/>
            <person name="Kautsar S.A."/>
            <person name="Yang D."/>
            <person name="Bader C.D."/>
            <person name="Teijaro C.N."/>
            <person name="Fluegel L."/>
            <person name="Davis C.M."/>
            <person name="Simpson J.R."/>
            <person name="Lauterbach L."/>
            <person name="Steele A.D."/>
            <person name="Gui C."/>
            <person name="Meng S."/>
            <person name="Li G."/>
            <person name="Viehrig K."/>
            <person name="Ye F."/>
            <person name="Su P."/>
            <person name="Kiefer A.F."/>
            <person name="Nichols A."/>
            <person name="Cepeda A.J."/>
            <person name="Yan W."/>
            <person name="Fan B."/>
            <person name="Jiang Y."/>
            <person name="Adhikari A."/>
            <person name="Zheng C.-J."/>
            <person name="Schuster L."/>
            <person name="Cowan T.M."/>
            <person name="Smanski M.J."/>
            <person name="Chevrette M.G."/>
            <person name="De Carvalho L.P.S."/>
            <person name="Shen B."/>
        </authorList>
    </citation>
    <scope>NUCLEOTIDE SEQUENCE [LARGE SCALE GENOMIC DNA]</scope>
    <source>
        <strain evidence="8 9">NPDC058753</strain>
    </source>
</reference>
<evidence type="ECO:0000256" key="2">
    <source>
        <dbReference type="ARBA" id="ARBA00005914"/>
    </source>
</evidence>
<feature type="transmembrane region" description="Helical" evidence="7">
    <location>
        <begin position="103"/>
        <end position="124"/>
    </location>
</feature>
<gene>
    <name evidence="8" type="ORF">ACFW6T_12570</name>
</gene>
<keyword evidence="4 7" id="KW-0812">Transmembrane</keyword>
<feature type="transmembrane region" description="Helical" evidence="7">
    <location>
        <begin position="231"/>
        <end position="252"/>
    </location>
</feature>
<comment type="similarity">
    <text evidence="2">Belongs to the urea transporter family.</text>
</comment>
<sequence length="314" mass="31892">MRSSPDRGPLDREPLACLTAALRGVGQVGLQPHLLTGAFILAGPWVAGWQVGLFATLGTLVSTASARALGVDRASVSQGLQGYSGCLTGIALVGSLGHHPATYLLTAVGGVLCTVLTAALATLLGPHGLTPRTAPFCVVAGVTLLGASSFARFRPGLPAPVAAPADDTGLTSSDLWHAFFTNVSQVFLVDNWYVGLIMLACAGVRVVLWAALGSVAGILAAWALGAPAAQVAAGIHGYDAVLVGLALGAVFLADTPWNAGYALFGAALSTGLTAAVTSFAEPFGGRTFTWPFILTTWALLAAVPRLPRLRAATA</sequence>
<evidence type="ECO:0000256" key="7">
    <source>
        <dbReference type="SAM" id="Phobius"/>
    </source>
</evidence>
<feature type="transmembrane region" description="Helical" evidence="7">
    <location>
        <begin position="38"/>
        <end position="60"/>
    </location>
</feature>
<accession>A0ABW6GJ95</accession>
<name>A0ABW6GJ95_9ACTN</name>
<feature type="transmembrane region" description="Helical" evidence="7">
    <location>
        <begin position="175"/>
        <end position="194"/>
    </location>
</feature>
<dbReference type="PANTHER" id="PTHR10464">
    <property type="entry name" value="UREA TRANSPORTER"/>
    <property type="match status" value="1"/>
</dbReference>
<comment type="caution">
    <text evidence="8">The sequence shown here is derived from an EMBL/GenBank/DDBJ whole genome shotgun (WGS) entry which is preliminary data.</text>
</comment>
<evidence type="ECO:0000313" key="9">
    <source>
        <dbReference type="Proteomes" id="UP001599542"/>
    </source>
</evidence>
<protein>
    <submittedName>
        <fullName evidence="8">Urea transporter</fullName>
    </submittedName>
</protein>
<organism evidence="8 9">
    <name type="scientific">Kitasatospora phosalacinea</name>
    <dbReference type="NCBI Taxonomy" id="2065"/>
    <lineage>
        <taxon>Bacteria</taxon>
        <taxon>Bacillati</taxon>
        <taxon>Actinomycetota</taxon>
        <taxon>Actinomycetes</taxon>
        <taxon>Kitasatosporales</taxon>
        <taxon>Streptomycetaceae</taxon>
        <taxon>Kitasatospora</taxon>
    </lineage>
</organism>